<evidence type="ECO:0000256" key="3">
    <source>
        <dbReference type="ARBA" id="ARBA00005902"/>
    </source>
</evidence>
<dbReference type="Gene3D" id="1.20.58.190">
    <property type="entry name" value="Translin, domain 1"/>
    <property type="match status" value="1"/>
</dbReference>
<sequence>MAKDSVLNIFEQFRDDIDQGNDRRERLIKVTLSPNSTTARVIQINHKASRDVTNISKKTIFLLHRIVLEDSPDDHALALRAASSARGRLSEANAIFAGMRPELVGDRFWRYQRQVSPGLQEYIEALSFAHYVEYGSLISYQQVQDALCDADGPFFPLTISDFLLGLSDLTGELMRFAISNIARRGGRPKASQVCAFVRGCKSDFERLTPYVRDLSKKQAVTANSLEKIEAAAYAVAVRGSEYDLPPEMLDDLVAQTTAKFNMADGRRERDEGYIESHHGE</sequence>
<dbReference type="Proteomes" id="UP001215280">
    <property type="component" value="Unassembled WGS sequence"/>
</dbReference>
<evidence type="ECO:0000313" key="6">
    <source>
        <dbReference type="EMBL" id="KAJ7770786.1"/>
    </source>
</evidence>
<dbReference type="InterPro" id="IPR016069">
    <property type="entry name" value="Translin_C"/>
</dbReference>
<dbReference type="GO" id="GO:0043565">
    <property type="term" value="F:sequence-specific DNA binding"/>
    <property type="evidence" value="ECO:0007669"/>
    <property type="project" value="InterPro"/>
</dbReference>
<comment type="similarity">
    <text evidence="3">Belongs to the translin family.</text>
</comment>
<accession>A0AAD7NQ43</accession>
<dbReference type="GO" id="GO:0005737">
    <property type="term" value="C:cytoplasm"/>
    <property type="evidence" value="ECO:0007669"/>
    <property type="project" value="UniProtKB-SubCell"/>
</dbReference>
<evidence type="ECO:0000256" key="5">
    <source>
        <dbReference type="ARBA" id="ARBA00023242"/>
    </source>
</evidence>
<keyword evidence="4" id="KW-0963">Cytoplasm</keyword>
<protein>
    <submittedName>
        <fullName evidence="6">Translin</fullName>
    </submittedName>
</protein>
<reference evidence="6" key="1">
    <citation type="submission" date="2023-03" db="EMBL/GenBank/DDBJ databases">
        <title>Massive genome expansion in bonnet fungi (Mycena s.s.) driven by repeated elements and novel gene families across ecological guilds.</title>
        <authorList>
            <consortium name="Lawrence Berkeley National Laboratory"/>
            <person name="Harder C.B."/>
            <person name="Miyauchi S."/>
            <person name="Viragh M."/>
            <person name="Kuo A."/>
            <person name="Thoen E."/>
            <person name="Andreopoulos B."/>
            <person name="Lu D."/>
            <person name="Skrede I."/>
            <person name="Drula E."/>
            <person name="Henrissat B."/>
            <person name="Morin E."/>
            <person name="Kohler A."/>
            <person name="Barry K."/>
            <person name="LaButti K."/>
            <person name="Morin E."/>
            <person name="Salamov A."/>
            <person name="Lipzen A."/>
            <person name="Mereny Z."/>
            <person name="Hegedus B."/>
            <person name="Baldrian P."/>
            <person name="Stursova M."/>
            <person name="Weitz H."/>
            <person name="Taylor A."/>
            <person name="Grigoriev I.V."/>
            <person name="Nagy L.G."/>
            <person name="Martin F."/>
            <person name="Kauserud H."/>
        </authorList>
    </citation>
    <scope>NUCLEOTIDE SEQUENCE</scope>
    <source>
        <strain evidence="6">CBHHK188m</strain>
    </source>
</reference>
<dbReference type="Pfam" id="PF01997">
    <property type="entry name" value="Translin"/>
    <property type="match status" value="1"/>
</dbReference>
<comment type="caution">
    <text evidence="6">The sequence shown here is derived from an EMBL/GenBank/DDBJ whole genome shotgun (WGS) entry which is preliminary data.</text>
</comment>
<proteinExistence type="inferred from homology"/>
<dbReference type="CDD" id="cd14820">
    <property type="entry name" value="TRAX"/>
    <property type="match status" value="1"/>
</dbReference>
<evidence type="ECO:0000256" key="4">
    <source>
        <dbReference type="ARBA" id="ARBA00022490"/>
    </source>
</evidence>
<dbReference type="InterPro" id="IPR002848">
    <property type="entry name" value="Translin_fam"/>
</dbReference>
<dbReference type="SUPFAM" id="SSF74784">
    <property type="entry name" value="Translin"/>
    <property type="match status" value="1"/>
</dbReference>
<keyword evidence="7" id="KW-1185">Reference proteome</keyword>
<gene>
    <name evidence="6" type="ORF">DFH07DRAFT_866517</name>
</gene>
<comment type="subcellular location">
    <subcellularLocation>
        <location evidence="2">Cytoplasm</location>
    </subcellularLocation>
    <subcellularLocation>
        <location evidence="1">Nucleus</location>
    </subcellularLocation>
</comment>
<dbReference type="InterPro" id="IPR016068">
    <property type="entry name" value="Translin_N"/>
</dbReference>
<dbReference type="Gene3D" id="1.20.58.200">
    <property type="entry name" value="Translin, domain 2"/>
    <property type="match status" value="1"/>
</dbReference>
<dbReference type="EMBL" id="JARJLG010000023">
    <property type="protein sequence ID" value="KAJ7770786.1"/>
    <property type="molecule type" value="Genomic_DNA"/>
</dbReference>
<dbReference type="AlphaFoldDB" id="A0AAD7NQ43"/>
<dbReference type="PANTHER" id="PTHR10741">
    <property type="entry name" value="TRANSLIN AND TRANSLIN ASSOCIATED PROTEIN X"/>
    <property type="match status" value="1"/>
</dbReference>
<keyword evidence="5" id="KW-0539">Nucleus</keyword>
<dbReference type="GO" id="GO:0005634">
    <property type="term" value="C:nucleus"/>
    <property type="evidence" value="ECO:0007669"/>
    <property type="project" value="UniProtKB-SubCell"/>
</dbReference>
<name>A0AAD7NQ43_9AGAR</name>
<organism evidence="6 7">
    <name type="scientific">Mycena maculata</name>
    <dbReference type="NCBI Taxonomy" id="230809"/>
    <lineage>
        <taxon>Eukaryota</taxon>
        <taxon>Fungi</taxon>
        <taxon>Dikarya</taxon>
        <taxon>Basidiomycota</taxon>
        <taxon>Agaricomycotina</taxon>
        <taxon>Agaricomycetes</taxon>
        <taxon>Agaricomycetidae</taxon>
        <taxon>Agaricales</taxon>
        <taxon>Marasmiineae</taxon>
        <taxon>Mycenaceae</taxon>
        <taxon>Mycena</taxon>
    </lineage>
</organism>
<evidence type="ECO:0000313" key="7">
    <source>
        <dbReference type="Proteomes" id="UP001215280"/>
    </source>
</evidence>
<evidence type="ECO:0000256" key="1">
    <source>
        <dbReference type="ARBA" id="ARBA00004123"/>
    </source>
</evidence>
<evidence type="ECO:0000256" key="2">
    <source>
        <dbReference type="ARBA" id="ARBA00004496"/>
    </source>
</evidence>
<dbReference type="InterPro" id="IPR036081">
    <property type="entry name" value="Translin_sf"/>
</dbReference>